<accession>A0ABY5MQ77</accession>
<name>A0ABY5MQ77_9HYPH</name>
<evidence type="ECO:0000259" key="2">
    <source>
        <dbReference type="Pfam" id="PF04575"/>
    </source>
</evidence>
<feature type="chain" id="PRO_5045897004" description="Surface lipoprotein assembly modifier C-terminal domain-containing protein" evidence="1">
    <location>
        <begin position="20"/>
        <end position="426"/>
    </location>
</feature>
<reference evidence="3 4" key="1">
    <citation type="submission" date="2018-07" db="EMBL/GenBank/DDBJ databases">
        <title>Genome sequence of Nitratireductor thuwali#1536.</title>
        <authorList>
            <person name="Michoud G."/>
            <person name="Merlino G."/>
            <person name="Sefrji F.O."/>
            <person name="Daffonchio D."/>
        </authorList>
    </citation>
    <scope>NUCLEOTIDE SEQUENCE [LARGE SCALE GENOMIC DNA]</scope>
    <source>
        <strain evidence="3 4">Nit1536</strain>
        <plasmid evidence="3 4">p1536_1</plasmid>
    </source>
</reference>
<keyword evidence="3" id="KW-0614">Plasmid</keyword>
<gene>
    <name evidence="3" type="ORF">NTH_04143</name>
</gene>
<feature type="domain" description="Surface lipoprotein assembly modifier C-terminal" evidence="2">
    <location>
        <begin position="145"/>
        <end position="426"/>
    </location>
</feature>
<evidence type="ECO:0000313" key="3">
    <source>
        <dbReference type="EMBL" id="UUP19637.1"/>
    </source>
</evidence>
<keyword evidence="1" id="KW-0732">Signal</keyword>
<sequence length="426" mass="46940">MIIPVVALFLAVMVSPAHSRPGEDIDRYIVAGRIGEAGALAARLAADDAGNRWLLAYVRGYACLASGDASCSEAEARRMIASEPGNAHARHLLINALLAQRRHKAAVFHIRRNLALIRDPAVERQYREALAAYRKRNPDFGASISLTAMPSDNVNRGTGQDTIYLNGLPFRVGSSSREESGSTVTGSLTVYRKFALGEAVDLVIAGSGTVEKAVEHEGEDVYTLAPSAQLQFDVGRARLSMGPVGEVQWRDDALFAYRWGGAASMARGIFDNTDINLSLRMEAQRFPDRPYLDGWRLIGRAGIRHQVSHGLFASLGIEGRRESTEAEHLTYNMAELSAGLEKYWKNGFYTDIQLDLGIRRYDAAGVLSADPRRDQLFRIQAGVAHEAISLFGMMPYVGYRYTKNDSNLSLYSYESSDLIISGRKRF</sequence>
<feature type="signal peptide" evidence="1">
    <location>
        <begin position="1"/>
        <end position="19"/>
    </location>
</feature>
<dbReference type="Pfam" id="PF04575">
    <property type="entry name" value="SlipAM"/>
    <property type="match status" value="1"/>
</dbReference>
<proteinExistence type="predicted"/>
<dbReference type="RefSeq" id="WP_338532237.1">
    <property type="nucleotide sequence ID" value="NZ_CP030942.1"/>
</dbReference>
<dbReference type="InterPro" id="IPR007655">
    <property type="entry name" value="Slam_C"/>
</dbReference>
<organism evidence="3 4">
    <name type="scientific">Nitratireductor thuwali</name>
    <dbReference type="NCBI Taxonomy" id="2267699"/>
    <lineage>
        <taxon>Bacteria</taxon>
        <taxon>Pseudomonadati</taxon>
        <taxon>Pseudomonadota</taxon>
        <taxon>Alphaproteobacteria</taxon>
        <taxon>Hyphomicrobiales</taxon>
        <taxon>Phyllobacteriaceae</taxon>
        <taxon>Nitratireductor</taxon>
    </lineage>
</organism>
<evidence type="ECO:0000256" key="1">
    <source>
        <dbReference type="SAM" id="SignalP"/>
    </source>
</evidence>
<dbReference type="InterPro" id="IPR011990">
    <property type="entry name" value="TPR-like_helical_dom_sf"/>
</dbReference>
<geneLocation type="plasmid" evidence="3 4">
    <name>p1536_1</name>
</geneLocation>
<dbReference type="SUPFAM" id="SSF48452">
    <property type="entry name" value="TPR-like"/>
    <property type="match status" value="1"/>
</dbReference>
<keyword evidence="4" id="KW-1185">Reference proteome</keyword>
<dbReference type="EMBL" id="CP030942">
    <property type="protein sequence ID" value="UUP19637.1"/>
    <property type="molecule type" value="Genomic_DNA"/>
</dbReference>
<dbReference type="Proteomes" id="UP001342418">
    <property type="component" value="Plasmid p1536_1"/>
</dbReference>
<evidence type="ECO:0000313" key="4">
    <source>
        <dbReference type="Proteomes" id="UP001342418"/>
    </source>
</evidence>
<protein>
    <recommendedName>
        <fullName evidence="2">Surface lipoprotein assembly modifier C-terminal domain-containing protein</fullName>
    </recommendedName>
</protein>